<evidence type="ECO:0000256" key="1">
    <source>
        <dbReference type="SAM" id="MobiDB-lite"/>
    </source>
</evidence>
<feature type="region of interest" description="Disordered" evidence="1">
    <location>
        <begin position="300"/>
        <end position="331"/>
    </location>
</feature>
<gene>
    <name evidence="2" type="ORF">GCM10007977_076130</name>
</gene>
<dbReference type="EMBL" id="BMPI01000048">
    <property type="protein sequence ID" value="GGM63312.1"/>
    <property type="molecule type" value="Genomic_DNA"/>
</dbReference>
<feature type="region of interest" description="Disordered" evidence="1">
    <location>
        <begin position="496"/>
        <end position="526"/>
    </location>
</feature>
<feature type="compositionally biased region" description="Low complexity" evidence="1">
    <location>
        <begin position="504"/>
        <end position="515"/>
    </location>
</feature>
<protein>
    <submittedName>
        <fullName evidence="2">Uncharacterized protein</fullName>
    </submittedName>
</protein>
<evidence type="ECO:0000313" key="3">
    <source>
        <dbReference type="Proteomes" id="UP000642070"/>
    </source>
</evidence>
<feature type="compositionally biased region" description="Basic and acidic residues" evidence="1">
    <location>
        <begin position="516"/>
        <end position="526"/>
    </location>
</feature>
<comment type="caution">
    <text evidence="2">The sequence shown here is derived from an EMBL/GenBank/DDBJ whole genome shotgun (WGS) entry which is preliminary data.</text>
</comment>
<reference evidence="2" key="1">
    <citation type="journal article" date="2014" name="Int. J. Syst. Evol. Microbiol.">
        <title>Complete genome sequence of Corynebacterium casei LMG S-19264T (=DSM 44701T), isolated from a smear-ripened cheese.</title>
        <authorList>
            <consortium name="US DOE Joint Genome Institute (JGI-PGF)"/>
            <person name="Walter F."/>
            <person name="Albersmeier A."/>
            <person name="Kalinowski J."/>
            <person name="Ruckert C."/>
        </authorList>
    </citation>
    <scope>NUCLEOTIDE SEQUENCE</scope>
    <source>
        <strain evidence="2">JCM 19831</strain>
    </source>
</reference>
<keyword evidence="3" id="KW-1185">Reference proteome</keyword>
<evidence type="ECO:0000313" key="2">
    <source>
        <dbReference type="EMBL" id="GGM63312.1"/>
    </source>
</evidence>
<sequence length="744" mass="75020">MRPGPPAVRVEALGDALLLRAGTGPAGALRAVTSALGRGHRETVVVTAPAVTGQDGLFDLVIDAVAEAAPIRAGIRTEIRLVLLGAGPDRDTREDGIRRVAWRLGRRVTGSLGPVVVASDGTCVSVPHGAHGDAPDGDGWRYGWYGSDGTGPDGDSWEPPWSPEPRWPVLPAPESRTRDQAGPGLVAHPVPAGLWLLPAGVRPGQAGVVGSLPREPDAPTIFVGGCGRPVAADEVARAVAAMRPDPASRLVLLPRAVPDGAPADRFDGLPVRVRSAVPVLGETGWRLAPVTTAGTVVPPAAAEAPAGDDRPASPAVAPARSGPYTEGRRPVPGRATAAGWSLLDDTDALGIAPAAAGVLVEVATGPQGFLVGGAPISVADFADLLAAALGPGPASLVLAGPDHDRPVTLLAELAEVLGAPVYAPAGPLALTATGVLLAASGFHAYVPGAPPEPAGPVLPAGCADARMAGLATRFAPIAPAGPGRSRSVPARAGIAGVTRRPGDAPASAVRTAARAAEPRPEPRPEATELQDALVAALGPEYDRHAAELDEPTPELVALRAYANGAGPGVNAYLRGAPIPEPGAATGPWGPPAVVAAGALLAFRQLPVVFGPVFASSAAPAGSYAAGVDLTEPGFVEAHLGPGAHPDARTEYAIWSMTARRVDAAVRAGAPVACFAPGSRFAVLAVERFDGRIRVYLADRNAGPTADAGTLLARLRAGAAAPSTDRPMIAPIGLTDSGRPFAYDP</sequence>
<name>A0A917U9W4_9ACTN</name>
<dbReference type="Gene3D" id="3.90.176.10">
    <property type="entry name" value="Toxin ADP-ribosyltransferase, Chain A, domain 1"/>
    <property type="match status" value="1"/>
</dbReference>
<reference evidence="2" key="2">
    <citation type="submission" date="2020-09" db="EMBL/GenBank/DDBJ databases">
        <authorList>
            <person name="Sun Q."/>
            <person name="Ohkuma M."/>
        </authorList>
    </citation>
    <scope>NUCLEOTIDE SEQUENCE</scope>
    <source>
        <strain evidence="2">JCM 19831</strain>
    </source>
</reference>
<accession>A0A917U9W4</accession>
<feature type="compositionally biased region" description="Low complexity" evidence="1">
    <location>
        <begin position="312"/>
        <end position="323"/>
    </location>
</feature>
<dbReference type="Proteomes" id="UP000642070">
    <property type="component" value="Unassembled WGS sequence"/>
</dbReference>
<organism evidence="2 3">
    <name type="scientific">Dactylosporangium sucinum</name>
    <dbReference type="NCBI Taxonomy" id="1424081"/>
    <lineage>
        <taxon>Bacteria</taxon>
        <taxon>Bacillati</taxon>
        <taxon>Actinomycetota</taxon>
        <taxon>Actinomycetes</taxon>
        <taxon>Micromonosporales</taxon>
        <taxon>Micromonosporaceae</taxon>
        <taxon>Dactylosporangium</taxon>
    </lineage>
</organism>
<proteinExistence type="predicted"/>
<dbReference type="AlphaFoldDB" id="A0A917U9W4"/>